<dbReference type="InterPro" id="IPR039421">
    <property type="entry name" value="Type_1_exporter"/>
</dbReference>
<feature type="transmembrane region" description="Helical" evidence="5">
    <location>
        <begin position="259"/>
        <end position="281"/>
    </location>
</feature>
<dbReference type="InterPro" id="IPR003439">
    <property type="entry name" value="ABC_transporter-like_ATP-bd"/>
</dbReference>
<dbReference type="EMBL" id="RBXR01000001">
    <property type="protein sequence ID" value="RKT74782.1"/>
    <property type="molecule type" value="Genomic_DNA"/>
</dbReference>
<evidence type="ECO:0000256" key="5">
    <source>
        <dbReference type="SAM" id="Phobius"/>
    </source>
</evidence>
<dbReference type="PROSITE" id="PS50893">
    <property type="entry name" value="ABC_TRANSPORTER_2"/>
    <property type="match status" value="1"/>
</dbReference>
<evidence type="ECO:0000313" key="9">
    <source>
        <dbReference type="Proteomes" id="UP000272729"/>
    </source>
</evidence>
<dbReference type="GO" id="GO:0016887">
    <property type="term" value="F:ATP hydrolysis activity"/>
    <property type="evidence" value="ECO:0007669"/>
    <property type="project" value="InterPro"/>
</dbReference>
<dbReference type="SUPFAM" id="SSF90123">
    <property type="entry name" value="ABC transporter transmembrane region"/>
    <property type="match status" value="1"/>
</dbReference>
<dbReference type="InterPro" id="IPR036640">
    <property type="entry name" value="ABC1_TM_sf"/>
</dbReference>
<keyword evidence="2 5" id="KW-0812">Transmembrane</keyword>
<dbReference type="PANTHER" id="PTHR43394">
    <property type="entry name" value="ATP-DEPENDENT PERMEASE MDL1, MITOCHONDRIAL"/>
    <property type="match status" value="1"/>
</dbReference>
<feature type="transmembrane region" description="Helical" evidence="5">
    <location>
        <begin position="77"/>
        <end position="97"/>
    </location>
</feature>
<accession>A0A495XLM0</accession>
<keyword evidence="9" id="KW-1185">Reference proteome</keyword>
<dbReference type="PROSITE" id="PS50929">
    <property type="entry name" value="ABC_TM1F"/>
    <property type="match status" value="1"/>
</dbReference>
<dbReference type="InterPro" id="IPR027417">
    <property type="entry name" value="P-loop_NTPase"/>
</dbReference>
<evidence type="ECO:0000256" key="4">
    <source>
        <dbReference type="ARBA" id="ARBA00023136"/>
    </source>
</evidence>
<dbReference type="Pfam" id="PF00664">
    <property type="entry name" value="ABC_membrane"/>
    <property type="match status" value="1"/>
</dbReference>
<dbReference type="AlphaFoldDB" id="A0A495XLM0"/>
<evidence type="ECO:0000259" key="7">
    <source>
        <dbReference type="PROSITE" id="PS50929"/>
    </source>
</evidence>
<dbReference type="Pfam" id="PF00005">
    <property type="entry name" value="ABC_tran"/>
    <property type="match status" value="1"/>
</dbReference>
<reference evidence="8 9" key="1">
    <citation type="submission" date="2018-10" db="EMBL/GenBank/DDBJ databases">
        <title>Sequencing the genomes of 1000 actinobacteria strains.</title>
        <authorList>
            <person name="Klenk H.-P."/>
        </authorList>
    </citation>
    <scope>NUCLEOTIDE SEQUENCE [LARGE SCALE GENOMIC DNA]</scope>
    <source>
        <strain evidence="8 9">DSM 43911</strain>
    </source>
</reference>
<keyword evidence="3 5" id="KW-1133">Transmembrane helix</keyword>
<evidence type="ECO:0000313" key="8">
    <source>
        <dbReference type="EMBL" id="RKT74782.1"/>
    </source>
</evidence>
<feature type="domain" description="ABC transmembrane type-1" evidence="7">
    <location>
        <begin position="41"/>
        <end position="322"/>
    </location>
</feature>
<comment type="caution">
    <text evidence="8">The sequence shown here is derived from an EMBL/GenBank/DDBJ whole genome shotgun (WGS) entry which is preliminary data.</text>
</comment>
<dbReference type="InterPro" id="IPR011527">
    <property type="entry name" value="ABC1_TM_dom"/>
</dbReference>
<dbReference type="Proteomes" id="UP000272729">
    <property type="component" value="Unassembled WGS sequence"/>
</dbReference>
<dbReference type="GO" id="GO:0005886">
    <property type="term" value="C:plasma membrane"/>
    <property type="evidence" value="ECO:0007669"/>
    <property type="project" value="UniProtKB-SubCell"/>
</dbReference>
<organism evidence="8 9">
    <name type="scientific">Saccharothrix variisporea</name>
    <dbReference type="NCBI Taxonomy" id="543527"/>
    <lineage>
        <taxon>Bacteria</taxon>
        <taxon>Bacillati</taxon>
        <taxon>Actinomycetota</taxon>
        <taxon>Actinomycetes</taxon>
        <taxon>Pseudonocardiales</taxon>
        <taxon>Pseudonocardiaceae</taxon>
        <taxon>Saccharothrix</taxon>
    </lineage>
</organism>
<dbReference type="GO" id="GO:0015421">
    <property type="term" value="F:ABC-type oligopeptide transporter activity"/>
    <property type="evidence" value="ECO:0007669"/>
    <property type="project" value="TreeGrafter"/>
</dbReference>
<evidence type="ECO:0000256" key="1">
    <source>
        <dbReference type="ARBA" id="ARBA00004651"/>
    </source>
</evidence>
<sequence length="580" mass="61091">MNDHQYGGTVPDTFSAPGSGDIRGPAWFLLWLVTSQRGRIAAGATLGTLWTVGLAVPPYLLSRAIDDGLRANDTGALLAWVAALLGIGVVNAALAIARHRTMTRVRMDASFRTIRATVDHALRLGAALPKRVGAGEVVAIGVGDVQAIAQSLTATGPGVGAVIAYVVVAFLLFSISPLLAVVVLVGVPLMVVTVGPLLHRLQRVGTGYREQQSGVTSRLVDVLGGLRVLNGLGGKEVYADRYRRESAALRDEGFRVGGVTSWVGALGTGLPALFLAVVTWLAARMVARGTMSIGDLVAIYGYVAMLVVPVAQFIESGSDLTRAVVAARRVIRFLGLEPEHADEPGATGAPTSPADLHDPVSGVDVRSGALTAIVSARSADGADIADRFGRFAESDTTWGGVRLDAIRLAEVRDRILVMDNDADLFAGSVREVVAGRHEHDDDRIRAAIHVAVADDVVDALPEGLDATITAMGRNLSGGQRQRIRLARAVYADPDVLIAVEPTSAVDAHTEAAMASRLRIARRGRTTVVTTTSPLVLDQADTVVYLVAGKAVATGTHHELLRSEPGYRSLVSRDADERATR</sequence>
<comment type="subcellular location">
    <subcellularLocation>
        <location evidence="1">Cell membrane</location>
        <topology evidence="1">Multi-pass membrane protein</topology>
    </subcellularLocation>
</comment>
<gene>
    <name evidence="8" type="ORF">DFJ66_8153</name>
</gene>
<evidence type="ECO:0000256" key="3">
    <source>
        <dbReference type="ARBA" id="ARBA00022989"/>
    </source>
</evidence>
<dbReference type="Gene3D" id="3.40.50.300">
    <property type="entry name" value="P-loop containing nucleotide triphosphate hydrolases"/>
    <property type="match status" value="1"/>
</dbReference>
<keyword evidence="4 5" id="KW-0472">Membrane</keyword>
<dbReference type="CDD" id="cd07346">
    <property type="entry name" value="ABC_6TM_exporters"/>
    <property type="match status" value="1"/>
</dbReference>
<feature type="domain" description="ABC transporter" evidence="6">
    <location>
        <begin position="331"/>
        <end position="572"/>
    </location>
</feature>
<name>A0A495XLM0_9PSEU</name>
<dbReference type="PANTHER" id="PTHR43394:SF1">
    <property type="entry name" value="ATP-BINDING CASSETTE SUB-FAMILY B MEMBER 10, MITOCHONDRIAL"/>
    <property type="match status" value="1"/>
</dbReference>
<dbReference type="Gene3D" id="1.20.1560.10">
    <property type="entry name" value="ABC transporter type 1, transmembrane domain"/>
    <property type="match status" value="1"/>
</dbReference>
<feature type="transmembrane region" description="Helical" evidence="5">
    <location>
        <begin position="40"/>
        <end position="57"/>
    </location>
</feature>
<protein>
    <submittedName>
        <fullName evidence="8">ABC-type multidrug transport system fused ATPase/permease subunit</fullName>
    </submittedName>
</protein>
<dbReference type="GO" id="GO:0005524">
    <property type="term" value="F:ATP binding"/>
    <property type="evidence" value="ECO:0007669"/>
    <property type="project" value="InterPro"/>
</dbReference>
<proteinExistence type="predicted"/>
<feature type="transmembrane region" description="Helical" evidence="5">
    <location>
        <begin position="293"/>
        <end position="314"/>
    </location>
</feature>
<feature type="transmembrane region" description="Helical" evidence="5">
    <location>
        <begin position="162"/>
        <end position="191"/>
    </location>
</feature>
<dbReference type="InterPro" id="IPR017871">
    <property type="entry name" value="ABC_transporter-like_CS"/>
</dbReference>
<dbReference type="PROSITE" id="PS00211">
    <property type="entry name" value="ABC_TRANSPORTER_1"/>
    <property type="match status" value="1"/>
</dbReference>
<evidence type="ECO:0000256" key="2">
    <source>
        <dbReference type="ARBA" id="ARBA00022692"/>
    </source>
</evidence>
<evidence type="ECO:0000259" key="6">
    <source>
        <dbReference type="PROSITE" id="PS50893"/>
    </source>
</evidence>
<dbReference type="SUPFAM" id="SSF52540">
    <property type="entry name" value="P-loop containing nucleoside triphosphate hydrolases"/>
    <property type="match status" value="1"/>
</dbReference>